<dbReference type="PIRSF" id="PIRSF031679">
    <property type="entry name" value="Mtase_Alr7345_prd"/>
    <property type="match status" value="1"/>
</dbReference>
<dbReference type="GO" id="GO:0008168">
    <property type="term" value="F:methyltransferase activity"/>
    <property type="evidence" value="ECO:0007669"/>
    <property type="project" value="UniProtKB-KW"/>
</dbReference>
<keyword evidence="2" id="KW-0808">Transferase</keyword>
<reference evidence="2 3" key="1">
    <citation type="submission" date="2016-03" db="EMBL/GenBank/DDBJ databases">
        <authorList>
            <person name="Ploux O."/>
        </authorList>
    </citation>
    <scope>NUCLEOTIDE SEQUENCE [LARGE SCALE GENOMIC DNA]</scope>
    <source>
        <strain evidence="2 3">R-45378</strain>
    </source>
</reference>
<evidence type="ECO:0000256" key="1">
    <source>
        <dbReference type="SAM" id="SignalP"/>
    </source>
</evidence>
<dbReference type="SUPFAM" id="SSF53335">
    <property type="entry name" value="S-adenosyl-L-methionine-dependent methyltransferases"/>
    <property type="match status" value="1"/>
</dbReference>
<dbReference type="InterPro" id="IPR016980">
    <property type="entry name" value="S-AdoMet-dep_MeTrfase_Alr7345"/>
</dbReference>
<sequence>MARIAHALFLLTALAACTPPDENAAAAKSPLAAAIAGHWREPANVARDIWRHPEQTLTFFQVIPDQTVIEIVPGGGWYTEILAPLLREHGQYIAAVIDPENAVNPGSKHYYGRQLKALKIKLARLPKIYGRPEVRRFDEARPVFGKPGSADTVLTFRNVHNWREKGSAEAMFRGFFQVLKPGGILGVVEHRANPDTANGGSAGYTTQSQVIAWAEQAGFVLEAASEINANPADTKDHAGGVGSLPPNFNQSDKNRDKYAAIGESDRMTLRFRKPAGDHAER</sequence>
<protein>
    <submittedName>
        <fullName evidence="2">Methyltransferase</fullName>
    </submittedName>
</protein>
<dbReference type="GO" id="GO:0032259">
    <property type="term" value="P:methylation"/>
    <property type="evidence" value="ECO:0007669"/>
    <property type="project" value="UniProtKB-KW"/>
</dbReference>
<organism evidence="2 3">
    <name type="scientific">Methylomonas koyamae</name>
    <dbReference type="NCBI Taxonomy" id="702114"/>
    <lineage>
        <taxon>Bacteria</taxon>
        <taxon>Pseudomonadati</taxon>
        <taxon>Pseudomonadota</taxon>
        <taxon>Gammaproteobacteria</taxon>
        <taxon>Methylococcales</taxon>
        <taxon>Methylococcaceae</taxon>
        <taxon>Methylomonas</taxon>
    </lineage>
</organism>
<keyword evidence="1" id="KW-0732">Signal</keyword>
<dbReference type="Proteomes" id="UP000077857">
    <property type="component" value="Unassembled WGS sequence"/>
</dbReference>
<dbReference type="EMBL" id="LUUJ01000062">
    <property type="protein sequence ID" value="OAI18089.1"/>
    <property type="molecule type" value="Genomic_DNA"/>
</dbReference>
<keyword evidence="2" id="KW-0489">Methyltransferase</keyword>
<evidence type="ECO:0000313" key="3">
    <source>
        <dbReference type="Proteomes" id="UP000077857"/>
    </source>
</evidence>
<evidence type="ECO:0000313" key="2">
    <source>
        <dbReference type="EMBL" id="OAI18089.1"/>
    </source>
</evidence>
<feature type="chain" id="PRO_5013175893" evidence="1">
    <location>
        <begin position="16"/>
        <end position="281"/>
    </location>
</feature>
<dbReference type="AlphaFoldDB" id="A0A177NLM3"/>
<accession>A0A177NLM3</accession>
<dbReference type="Gene3D" id="3.40.50.150">
    <property type="entry name" value="Vaccinia Virus protein VP39"/>
    <property type="match status" value="1"/>
</dbReference>
<dbReference type="PROSITE" id="PS51257">
    <property type="entry name" value="PROKAR_LIPOPROTEIN"/>
    <property type="match status" value="1"/>
</dbReference>
<feature type="signal peptide" evidence="1">
    <location>
        <begin position="1"/>
        <end position="15"/>
    </location>
</feature>
<comment type="caution">
    <text evidence="2">The sequence shown here is derived from an EMBL/GenBank/DDBJ whole genome shotgun (WGS) entry which is preliminary data.</text>
</comment>
<dbReference type="InterPro" id="IPR029063">
    <property type="entry name" value="SAM-dependent_MTases_sf"/>
</dbReference>
<dbReference type="RefSeq" id="WP_064040084.1">
    <property type="nucleotide sequence ID" value="NZ_LUUJ01000062.1"/>
</dbReference>
<gene>
    <name evidence="2" type="ORF">A1507_10110</name>
</gene>
<proteinExistence type="predicted"/>
<name>A0A177NLM3_9GAMM</name>